<gene>
    <name evidence="3" type="ORF">SAMN06265368_4237</name>
</gene>
<evidence type="ECO:0000313" key="4">
    <source>
        <dbReference type="Proteomes" id="UP000219439"/>
    </source>
</evidence>
<keyword evidence="2" id="KW-0812">Transmembrane</keyword>
<organism evidence="3 4">
    <name type="scientific">Cohaesibacter gelatinilyticus</name>
    <dbReference type="NCBI Taxonomy" id="372072"/>
    <lineage>
        <taxon>Bacteria</taxon>
        <taxon>Pseudomonadati</taxon>
        <taxon>Pseudomonadota</taxon>
        <taxon>Alphaproteobacteria</taxon>
        <taxon>Hyphomicrobiales</taxon>
        <taxon>Cohaesibacteraceae</taxon>
    </lineage>
</organism>
<evidence type="ECO:0008006" key="5">
    <source>
        <dbReference type="Google" id="ProtNLM"/>
    </source>
</evidence>
<keyword evidence="2" id="KW-1133">Transmembrane helix</keyword>
<accession>A0A285PHA6</accession>
<feature type="transmembrane region" description="Helical" evidence="2">
    <location>
        <begin position="56"/>
        <end position="75"/>
    </location>
</feature>
<evidence type="ECO:0000256" key="1">
    <source>
        <dbReference type="SAM" id="MobiDB-lite"/>
    </source>
</evidence>
<proteinExistence type="predicted"/>
<feature type="region of interest" description="Disordered" evidence="1">
    <location>
        <begin position="1"/>
        <end position="26"/>
    </location>
</feature>
<name>A0A285PHA6_9HYPH</name>
<feature type="transmembrane region" description="Helical" evidence="2">
    <location>
        <begin position="81"/>
        <end position="99"/>
    </location>
</feature>
<dbReference type="AlphaFoldDB" id="A0A285PHA6"/>
<dbReference type="RefSeq" id="WP_097155507.1">
    <property type="nucleotide sequence ID" value="NZ_OBEL01000007.1"/>
</dbReference>
<sequence>MSVLDQAVSSDAPATGQANSKPPSTMWDPFKGTVPFQRQTFKDPGKGIKVPAKIQSFVVTVLLLSAVGIMIGFLWITAAYYAGPALAISVLLLALFSWLSKEHARERYRFFKVAERHGWGFVTVRPPSDSDVTKKKSDGTYERERRYDPKIEPAYATVPDLMRARFGQPIPTVVRAIFWGRTRRYGLPFWLAAGSLQTFGGPEAKRTGQDVGYTFTMVTAYRLDRDIGIRAKLFAEPPVMKNRKDVQTESVAFNDIFHISVTDDPDGEASRLPLIRTLTPALQTVLIDLWERYKAQVIIDGDIVYLAGYQTIMSEDDDVLDDYLINLIEDFAEAAQSFKIYAE</sequence>
<dbReference type="OrthoDB" id="8029535at2"/>
<keyword evidence="4" id="KW-1185">Reference proteome</keyword>
<protein>
    <recommendedName>
        <fullName evidence="5">DUF3137 domain-containing protein</fullName>
    </recommendedName>
</protein>
<evidence type="ECO:0000256" key="2">
    <source>
        <dbReference type="SAM" id="Phobius"/>
    </source>
</evidence>
<dbReference type="Proteomes" id="UP000219439">
    <property type="component" value="Unassembled WGS sequence"/>
</dbReference>
<dbReference type="EMBL" id="OBEL01000007">
    <property type="protein sequence ID" value="SNZ21120.1"/>
    <property type="molecule type" value="Genomic_DNA"/>
</dbReference>
<keyword evidence="2" id="KW-0472">Membrane</keyword>
<reference evidence="3 4" key="1">
    <citation type="submission" date="2017-09" db="EMBL/GenBank/DDBJ databases">
        <authorList>
            <person name="Ehlers B."/>
            <person name="Leendertz F.H."/>
        </authorList>
    </citation>
    <scope>NUCLEOTIDE SEQUENCE [LARGE SCALE GENOMIC DNA]</scope>
    <source>
        <strain evidence="3 4">DSM 18289</strain>
    </source>
</reference>
<evidence type="ECO:0000313" key="3">
    <source>
        <dbReference type="EMBL" id="SNZ21120.1"/>
    </source>
</evidence>